<dbReference type="PROSITE" id="PS50109">
    <property type="entry name" value="HIS_KIN"/>
    <property type="match status" value="1"/>
</dbReference>
<dbReference type="SUPFAM" id="SSF158472">
    <property type="entry name" value="HAMP domain-like"/>
    <property type="match status" value="1"/>
</dbReference>
<dbReference type="RefSeq" id="WP_132279717.1">
    <property type="nucleotide sequence ID" value="NZ_JAOBST010000015.1"/>
</dbReference>
<dbReference type="Pfam" id="PF02518">
    <property type="entry name" value="HATPase_c"/>
    <property type="match status" value="1"/>
</dbReference>
<proteinExistence type="predicted"/>
<evidence type="ECO:0000256" key="11">
    <source>
        <dbReference type="ARBA" id="ARBA00022989"/>
    </source>
</evidence>
<evidence type="ECO:0000256" key="2">
    <source>
        <dbReference type="ARBA" id="ARBA00004651"/>
    </source>
</evidence>
<evidence type="ECO:0000313" key="17">
    <source>
        <dbReference type="EMBL" id="TDA20796.1"/>
    </source>
</evidence>
<comment type="caution">
    <text evidence="17">The sequence shown here is derived from an EMBL/GenBank/DDBJ whole genome shotgun (WGS) entry which is preliminary data.</text>
</comment>
<dbReference type="InterPro" id="IPR036097">
    <property type="entry name" value="HisK_dim/P_sf"/>
</dbReference>
<dbReference type="GO" id="GO:0005886">
    <property type="term" value="C:plasma membrane"/>
    <property type="evidence" value="ECO:0007669"/>
    <property type="project" value="UniProtKB-SubCell"/>
</dbReference>
<dbReference type="CDD" id="cd06225">
    <property type="entry name" value="HAMP"/>
    <property type="match status" value="1"/>
</dbReference>
<keyword evidence="9 17" id="KW-0418">Kinase</keyword>
<keyword evidence="7 14" id="KW-0812">Transmembrane</keyword>
<evidence type="ECO:0000313" key="18">
    <source>
        <dbReference type="Proteomes" id="UP000295710"/>
    </source>
</evidence>
<evidence type="ECO:0000259" key="15">
    <source>
        <dbReference type="PROSITE" id="PS50109"/>
    </source>
</evidence>
<dbReference type="Pfam" id="PF00672">
    <property type="entry name" value="HAMP"/>
    <property type="match status" value="1"/>
</dbReference>
<accession>A0A4R4FDR6</accession>
<comment type="subcellular location">
    <subcellularLocation>
        <location evidence="2">Cell membrane</location>
        <topology evidence="2">Multi-pass membrane protein</topology>
    </subcellularLocation>
</comment>
<keyword evidence="6" id="KW-0808">Transferase</keyword>
<dbReference type="Proteomes" id="UP000295710">
    <property type="component" value="Unassembled WGS sequence"/>
</dbReference>
<comment type="catalytic activity">
    <reaction evidence="1">
        <text>ATP + protein L-histidine = ADP + protein N-phospho-L-histidine.</text>
        <dbReference type="EC" id="2.7.13.3"/>
    </reaction>
</comment>
<keyword evidence="13 14" id="KW-0472">Membrane</keyword>
<protein>
    <recommendedName>
        <fullName evidence="3">histidine kinase</fullName>
        <ecNumber evidence="3">2.7.13.3</ecNumber>
    </recommendedName>
</protein>
<dbReference type="SMART" id="SM00304">
    <property type="entry name" value="HAMP"/>
    <property type="match status" value="1"/>
</dbReference>
<dbReference type="CDD" id="cd00082">
    <property type="entry name" value="HisKA"/>
    <property type="match status" value="1"/>
</dbReference>
<dbReference type="Gene3D" id="6.10.340.10">
    <property type="match status" value="1"/>
</dbReference>
<evidence type="ECO:0000256" key="13">
    <source>
        <dbReference type="ARBA" id="ARBA00023136"/>
    </source>
</evidence>
<dbReference type="InterPro" id="IPR005467">
    <property type="entry name" value="His_kinase_dom"/>
</dbReference>
<feature type="domain" description="HAMP" evidence="16">
    <location>
        <begin position="128"/>
        <end position="180"/>
    </location>
</feature>
<feature type="transmembrane region" description="Helical" evidence="14">
    <location>
        <begin position="105"/>
        <end position="126"/>
    </location>
</feature>
<gene>
    <name evidence="17" type="ORF">E1963_15185</name>
</gene>
<keyword evidence="5" id="KW-0597">Phosphoprotein</keyword>
<sequence length="420" mass="47933">MDWIEEKADKLKTWVRNLSFRKAMLAYITAAALATAVLSFATMTVCYRFESIIWNEYAELMQKESLNDGPLWPDWSIAAGWHVWADSFDGFRDHDRLIMQLLDTLRVWCPLIYGFAGTVAAVFLFYRNRLRRPFAILNDGAEAIRQNNLDIHIHYDSKDEMGQLCRSFDGMREVLVHNKEELWQMIESQKKLNAAFAHDLRTPLTVLKGYSGFLARYIPEGKVSEQKMMDRLELMTSHLDRLEQFSRTMKGIRSMEERPVNIEETSSAYICAEIGEIIFALNQIKDIEISFECEEGAQAVRKIYADKNIVAEVFENLLSNAIRYALHKINVSAEYTGADGELLLTVSDDGPGFSEEDLKKALLPYYREHGKDEEHFGIGLHICTLLCEKHGGTLSIANSISGGAVVTASFNCLYNVYRES</sequence>
<keyword evidence="18" id="KW-1185">Reference proteome</keyword>
<dbReference type="SUPFAM" id="SSF55874">
    <property type="entry name" value="ATPase domain of HSP90 chaperone/DNA topoisomerase II/histidine kinase"/>
    <property type="match status" value="1"/>
</dbReference>
<evidence type="ECO:0000256" key="10">
    <source>
        <dbReference type="ARBA" id="ARBA00022840"/>
    </source>
</evidence>
<dbReference type="SMART" id="SM00388">
    <property type="entry name" value="HisKA"/>
    <property type="match status" value="1"/>
</dbReference>
<dbReference type="InterPro" id="IPR003661">
    <property type="entry name" value="HisK_dim/P_dom"/>
</dbReference>
<dbReference type="GO" id="GO:0000155">
    <property type="term" value="F:phosphorelay sensor kinase activity"/>
    <property type="evidence" value="ECO:0007669"/>
    <property type="project" value="InterPro"/>
</dbReference>
<dbReference type="PANTHER" id="PTHR45528:SF1">
    <property type="entry name" value="SENSOR HISTIDINE KINASE CPXA"/>
    <property type="match status" value="1"/>
</dbReference>
<feature type="domain" description="Histidine kinase" evidence="15">
    <location>
        <begin position="195"/>
        <end position="414"/>
    </location>
</feature>
<name>A0A4R4FDR6_9FIRM</name>
<dbReference type="PANTHER" id="PTHR45528">
    <property type="entry name" value="SENSOR HISTIDINE KINASE CPXA"/>
    <property type="match status" value="1"/>
</dbReference>
<feature type="transmembrane region" description="Helical" evidence="14">
    <location>
        <begin position="24"/>
        <end position="45"/>
    </location>
</feature>
<dbReference type="Gene3D" id="1.10.287.130">
    <property type="match status" value="1"/>
</dbReference>
<dbReference type="EMBL" id="SMMX01000015">
    <property type="protein sequence ID" value="TDA20796.1"/>
    <property type="molecule type" value="Genomic_DNA"/>
</dbReference>
<dbReference type="AlphaFoldDB" id="A0A4R4FDR6"/>
<evidence type="ECO:0000256" key="12">
    <source>
        <dbReference type="ARBA" id="ARBA00023012"/>
    </source>
</evidence>
<evidence type="ECO:0000256" key="5">
    <source>
        <dbReference type="ARBA" id="ARBA00022553"/>
    </source>
</evidence>
<dbReference type="InterPro" id="IPR003660">
    <property type="entry name" value="HAMP_dom"/>
</dbReference>
<dbReference type="PROSITE" id="PS50885">
    <property type="entry name" value="HAMP"/>
    <property type="match status" value="1"/>
</dbReference>
<organism evidence="17 18">
    <name type="scientific">Extibacter muris</name>
    <dbReference type="NCBI Taxonomy" id="1796622"/>
    <lineage>
        <taxon>Bacteria</taxon>
        <taxon>Bacillati</taxon>
        <taxon>Bacillota</taxon>
        <taxon>Clostridia</taxon>
        <taxon>Lachnospirales</taxon>
        <taxon>Lachnospiraceae</taxon>
        <taxon>Extibacter</taxon>
    </lineage>
</organism>
<dbReference type="InterPro" id="IPR050398">
    <property type="entry name" value="HssS/ArlS-like"/>
</dbReference>
<dbReference type="Gene3D" id="3.30.565.10">
    <property type="entry name" value="Histidine kinase-like ATPase, C-terminal domain"/>
    <property type="match status" value="1"/>
</dbReference>
<evidence type="ECO:0000256" key="3">
    <source>
        <dbReference type="ARBA" id="ARBA00012438"/>
    </source>
</evidence>
<evidence type="ECO:0000256" key="1">
    <source>
        <dbReference type="ARBA" id="ARBA00000085"/>
    </source>
</evidence>
<dbReference type="InterPro" id="IPR036890">
    <property type="entry name" value="HATPase_C_sf"/>
</dbReference>
<dbReference type="GO" id="GO:0005524">
    <property type="term" value="F:ATP binding"/>
    <property type="evidence" value="ECO:0007669"/>
    <property type="project" value="UniProtKB-KW"/>
</dbReference>
<keyword evidence="4" id="KW-1003">Cell membrane</keyword>
<evidence type="ECO:0000256" key="14">
    <source>
        <dbReference type="SAM" id="Phobius"/>
    </source>
</evidence>
<keyword evidence="12" id="KW-0902">Two-component regulatory system</keyword>
<keyword evidence="11 14" id="KW-1133">Transmembrane helix</keyword>
<evidence type="ECO:0000256" key="6">
    <source>
        <dbReference type="ARBA" id="ARBA00022679"/>
    </source>
</evidence>
<evidence type="ECO:0000256" key="4">
    <source>
        <dbReference type="ARBA" id="ARBA00022475"/>
    </source>
</evidence>
<evidence type="ECO:0000256" key="8">
    <source>
        <dbReference type="ARBA" id="ARBA00022741"/>
    </source>
</evidence>
<evidence type="ECO:0000256" key="7">
    <source>
        <dbReference type="ARBA" id="ARBA00022692"/>
    </source>
</evidence>
<evidence type="ECO:0000256" key="9">
    <source>
        <dbReference type="ARBA" id="ARBA00022777"/>
    </source>
</evidence>
<dbReference type="Pfam" id="PF00512">
    <property type="entry name" value="HisKA"/>
    <property type="match status" value="1"/>
</dbReference>
<dbReference type="SUPFAM" id="SSF47384">
    <property type="entry name" value="Homodimeric domain of signal transducing histidine kinase"/>
    <property type="match status" value="1"/>
</dbReference>
<dbReference type="EC" id="2.7.13.3" evidence="3"/>
<keyword evidence="8" id="KW-0547">Nucleotide-binding</keyword>
<reference evidence="17 18" key="1">
    <citation type="journal article" date="2016" name="Nat. Microbiol.">
        <title>The Mouse Intestinal Bacterial Collection (miBC) provides host-specific insight into cultured diversity and functional potential of the gut microbiota.</title>
        <authorList>
            <person name="Lagkouvardos I."/>
            <person name="Pukall R."/>
            <person name="Abt B."/>
            <person name="Foesel B.U."/>
            <person name="Meier-Kolthoff J.P."/>
            <person name="Kumar N."/>
            <person name="Bresciani A."/>
            <person name="Martinez I."/>
            <person name="Just S."/>
            <person name="Ziegler C."/>
            <person name="Brugiroux S."/>
            <person name="Garzetti D."/>
            <person name="Wenning M."/>
            <person name="Bui T.P."/>
            <person name="Wang J."/>
            <person name="Hugenholtz F."/>
            <person name="Plugge C.M."/>
            <person name="Peterson D.A."/>
            <person name="Hornef M.W."/>
            <person name="Baines J.F."/>
            <person name="Smidt H."/>
            <person name="Walter J."/>
            <person name="Kristiansen K."/>
            <person name="Nielsen H.B."/>
            <person name="Haller D."/>
            <person name="Overmann J."/>
            <person name="Stecher B."/>
            <person name="Clavel T."/>
        </authorList>
    </citation>
    <scope>NUCLEOTIDE SEQUENCE [LARGE SCALE GENOMIC DNA]</scope>
    <source>
        <strain evidence="17 18">DSM 28560</strain>
    </source>
</reference>
<evidence type="ECO:0000259" key="16">
    <source>
        <dbReference type="PROSITE" id="PS50885"/>
    </source>
</evidence>
<dbReference type="SMART" id="SM00387">
    <property type="entry name" value="HATPase_c"/>
    <property type="match status" value="1"/>
</dbReference>
<dbReference type="InterPro" id="IPR003594">
    <property type="entry name" value="HATPase_dom"/>
</dbReference>
<keyword evidence="10" id="KW-0067">ATP-binding</keyword>